<evidence type="ECO:0000256" key="2">
    <source>
        <dbReference type="PIRNR" id="PIRNR037240"/>
    </source>
</evidence>
<name>A0A6P8IDA0_ACTTE</name>
<evidence type="ECO:0000256" key="1">
    <source>
        <dbReference type="ARBA" id="ARBA00006231"/>
    </source>
</evidence>
<dbReference type="InParanoid" id="A0A6P8IDA0"/>
<organism evidence="3 4">
    <name type="scientific">Actinia tenebrosa</name>
    <name type="common">Australian red waratah sea anemone</name>
    <dbReference type="NCBI Taxonomy" id="6105"/>
    <lineage>
        <taxon>Eukaryota</taxon>
        <taxon>Metazoa</taxon>
        <taxon>Cnidaria</taxon>
        <taxon>Anthozoa</taxon>
        <taxon>Hexacorallia</taxon>
        <taxon>Actiniaria</taxon>
        <taxon>Actiniidae</taxon>
        <taxon>Actinia</taxon>
    </lineage>
</organism>
<evidence type="ECO:0000313" key="4">
    <source>
        <dbReference type="RefSeq" id="XP_031564077.1"/>
    </source>
</evidence>
<keyword evidence="2" id="KW-0805">Transcription regulation</keyword>
<dbReference type="PANTHER" id="PTHR22504:SF0">
    <property type="entry name" value="REPRESSOR OF RNA POLYMERASE III TRANSCRIPTION MAF1 HOMOLOG"/>
    <property type="match status" value="1"/>
</dbReference>
<keyword evidence="2" id="KW-0678">Repressor</keyword>
<dbReference type="GO" id="GO:0005634">
    <property type="term" value="C:nucleus"/>
    <property type="evidence" value="ECO:0007669"/>
    <property type="project" value="UniProtKB-SubCell"/>
</dbReference>
<dbReference type="PIRSF" id="PIRSF037240">
    <property type="entry name" value="RNA_polIII_Trep_MAF1"/>
    <property type="match status" value="1"/>
</dbReference>
<keyword evidence="2" id="KW-0804">Transcription</keyword>
<accession>A0A6P8IDA0</accession>
<comment type="similarity">
    <text evidence="1 2">Belongs to the MAF1 family.</text>
</comment>
<dbReference type="OrthoDB" id="277029at2759"/>
<dbReference type="Pfam" id="PF09174">
    <property type="entry name" value="Maf1"/>
    <property type="match status" value="1"/>
</dbReference>
<keyword evidence="2" id="KW-0539">Nucleus</keyword>
<dbReference type="PANTHER" id="PTHR22504">
    <property type="entry name" value="REPRESSOR OF RNA POLYMERASE III TRANSCRIPTION MAF1"/>
    <property type="match status" value="1"/>
</dbReference>
<protein>
    <recommendedName>
        <fullName evidence="2">Repressor of RNA polymerase III transcription MAF1</fullName>
    </recommendedName>
</protein>
<dbReference type="InterPro" id="IPR015257">
    <property type="entry name" value="Maf1"/>
</dbReference>
<dbReference type="FunCoup" id="A0A6P8IDA0">
    <property type="interactions" value="3004"/>
</dbReference>
<sequence>MKFLENARLDTISAAVSRNNGDIVVDGKVESYSCKMAGNDKKLYKTLNEGSSPSDLQALSPPTVQVTTIPSPTTNNPFLYSSRKRTLSNTSQEEGTLCDTISRKTLFHLISTLNASFQPDYDFSNAKSEEFSLEPCLQVVIDNINANLSASMGENFTGLKVAMWSAIDEEIQLNDCDIYSYNPDLDSDPYGEEGILWSFNYFFYNKKMKRILFFTCKASSPSVMSMSDEDEELFEMDSMNTDLHSQQIPRSSPAMIS</sequence>
<reference evidence="4" key="1">
    <citation type="submission" date="2025-08" db="UniProtKB">
        <authorList>
            <consortium name="RefSeq"/>
        </authorList>
    </citation>
    <scope>IDENTIFICATION</scope>
</reference>
<evidence type="ECO:0000313" key="3">
    <source>
        <dbReference type="Proteomes" id="UP000515163"/>
    </source>
</evidence>
<dbReference type="GO" id="GO:0000994">
    <property type="term" value="F:RNA polymerase III core binding"/>
    <property type="evidence" value="ECO:0007669"/>
    <property type="project" value="TreeGrafter"/>
</dbReference>
<keyword evidence="3" id="KW-1185">Reference proteome</keyword>
<dbReference type="FunFam" id="3.40.1000.50:FF:000003">
    <property type="entry name" value="Repressor of RNA polymerase III transcription MAF1"/>
    <property type="match status" value="1"/>
</dbReference>
<dbReference type="KEGG" id="aten:116299546"/>
<dbReference type="GeneID" id="116299546"/>
<comment type="subcellular location">
    <subcellularLocation>
        <location evidence="2">Nucleus</location>
    </subcellularLocation>
</comment>
<dbReference type="RefSeq" id="XP_031564077.1">
    <property type="nucleotide sequence ID" value="XM_031708217.1"/>
</dbReference>
<comment type="function">
    <text evidence="2">Element of the TORC1 signaling pathway that acts as a mediator of diverse signals and that represses RNA polymerase III transcription. Inhibits the de novo assembly of TFIIIB onto DNA.</text>
</comment>
<dbReference type="Proteomes" id="UP000515163">
    <property type="component" value="Unplaced"/>
</dbReference>
<dbReference type="AlphaFoldDB" id="A0A6P8IDA0"/>
<proteinExistence type="inferred from homology"/>
<dbReference type="InterPro" id="IPR038564">
    <property type="entry name" value="Maf1_sf"/>
</dbReference>
<gene>
    <name evidence="4" type="primary">LOC116299546</name>
</gene>
<dbReference type="Gene3D" id="3.40.1000.50">
    <property type="entry name" value="Repressor of RNA polymerase III transcription Maf1"/>
    <property type="match status" value="2"/>
</dbReference>
<dbReference type="GO" id="GO:0016480">
    <property type="term" value="P:negative regulation of transcription by RNA polymerase III"/>
    <property type="evidence" value="ECO:0007669"/>
    <property type="project" value="UniProtKB-UniRule"/>
</dbReference>